<dbReference type="Proteomes" id="UP000070544">
    <property type="component" value="Unassembled WGS sequence"/>
</dbReference>
<dbReference type="FunFam" id="3.40.532.10:FF:000006">
    <property type="entry name" value="Ubiquitin carboxyl-terminal hydrolase"/>
    <property type="match status" value="1"/>
</dbReference>
<keyword evidence="11" id="KW-1185">Reference proteome</keyword>
<dbReference type="EMBL" id="KQ965799">
    <property type="protein sequence ID" value="KXS11596.1"/>
    <property type="molecule type" value="Genomic_DNA"/>
</dbReference>
<name>A0A139A445_GONPJ</name>
<keyword evidence="6 7" id="KW-0788">Thiol protease</keyword>
<sequence>MSAPSTHVDNEPKERIRWLPLESNPDVMNNYASKIGVDMASHSFVDVWSLDHEVLAFVPQPVLAVILLFPTSDNYHNFTRSQIASIQAAGQTVDPLLYFARQTIANACGTFGMLHALTNNTPPLTLKPDGILARIVRESEGKTPDERAAILEVSNDLAGIHDGFAHQGQTQAPSLDEDITPHFISFISKSGHLYEMDGAKPFPINHGPCTQDELLAKSIEVVRGFIQRDPDMLQFTLIALAPN</sequence>
<dbReference type="OrthoDB" id="427186at2759"/>
<dbReference type="EC" id="3.4.19.12" evidence="8"/>
<dbReference type="Pfam" id="PF01088">
    <property type="entry name" value="Peptidase_C12"/>
    <property type="match status" value="1"/>
</dbReference>
<evidence type="ECO:0000313" key="11">
    <source>
        <dbReference type="Proteomes" id="UP000070544"/>
    </source>
</evidence>
<protein>
    <recommendedName>
        <fullName evidence="8">Ubiquitin carboxyl-terminal hydrolase</fullName>
        <ecNumber evidence="8">3.4.19.12</ecNumber>
    </recommendedName>
</protein>
<gene>
    <name evidence="10" type="ORF">M427DRAFT_138054</name>
</gene>
<accession>A0A139A445</accession>
<evidence type="ECO:0000256" key="1">
    <source>
        <dbReference type="ARBA" id="ARBA00000707"/>
    </source>
</evidence>
<dbReference type="InterPro" id="IPR001578">
    <property type="entry name" value="Peptidase_C12_UCH"/>
</dbReference>
<dbReference type="GO" id="GO:0016579">
    <property type="term" value="P:protein deubiquitination"/>
    <property type="evidence" value="ECO:0007669"/>
    <property type="project" value="TreeGrafter"/>
</dbReference>
<comment type="catalytic activity">
    <reaction evidence="1 7 8">
        <text>Thiol-dependent hydrolysis of ester, thioester, amide, peptide and isopeptide bonds formed by the C-terminal Gly of ubiquitin (a 76-residue protein attached to proteins as an intracellular targeting signal).</text>
        <dbReference type="EC" id="3.4.19.12"/>
    </reaction>
</comment>
<dbReference type="InterPro" id="IPR036959">
    <property type="entry name" value="Peptidase_C12_UCH_sf"/>
</dbReference>
<feature type="site" description="Transition state stabilizer" evidence="7">
    <location>
        <position position="102"/>
    </location>
</feature>
<feature type="site" description="Important for enzyme activity" evidence="7">
    <location>
        <position position="197"/>
    </location>
</feature>
<dbReference type="PROSITE" id="PS52048">
    <property type="entry name" value="UCH_DOMAIN"/>
    <property type="match status" value="1"/>
</dbReference>
<dbReference type="OMA" id="TCFVQAP"/>
<organism evidence="10 11">
    <name type="scientific">Gonapodya prolifera (strain JEL478)</name>
    <name type="common">Monoblepharis prolifera</name>
    <dbReference type="NCBI Taxonomy" id="1344416"/>
    <lineage>
        <taxon>Eukaryota</taxon>
        <taxon>Fungi</taxon>
        <taxon>Fungi incertae sedis</taxon>
        <taxon>Chytridiomycota</taxon>
        <taxon>Chytridiomycota incertae sedis</taxon>
        <taxon>Monoblepharidomycetes</taxon>
        <taxon>Monoblepharidales</taxon>
        <taxon>Gonapodyaceae</taxon>
        <taxon>Gonapodya</taxon>
    </lineage>
</organism>
<dbReference type="GO" id="GO:0006511">
    <property type="term" value="P:ubiquitin-dependent protein catabolic process"/>
    <property type="evidence" value="ECO:0007669"/>
    <property type="project" value="UniProtKB-UniRule"/>
</dbReference>
<evidence type="ECO:0000256" key="6">
    <source>
        <dbReference type="ARBA" id="ARBA00022807"/>
    </source>
</evidence>
<keyword evidence="4 7" id="KW-0833">Ubl conjugation pathway</keyword>
<evidence type="ECO:0000313" key="10">
    <source>
        <dbReference type="EMBL" id="KXS11596.1"/>
    </source>
</evidence>
<evidence type="ECO:0000256" key="5">
    <source>
        <dbReference type="ARBA" id="ARBA00022801"/>
    </source>
</evidence>
<evidence type="ECO:0000256" key="7">
    <source>
        <dbReference type="PROSITE-ProRule" id="PRU01393"/>
    </source>
</evidence>
<comment type="similarity">
    <text evidence="2 7 8">Belongs to the peptidase C12 family.</text>
</comment>
<dbReference type="CDD" id="cd09616">
    <property type="entry name" value="Peptidase_C12_UCH_L1_L3"/>
    <property type="match status" value="1"/>
</dbReference>
<dbReference type="STRING" id="1344416.A0A139A445"/>
<feature type="active site" description="Proton donor" evidence="7">
    <location>
        <position position="182"/>
    </location>
</feature>
<dbReference type="SUPFAM" id="SSF54001">
    <property type="entry name" value="Cysteine proteinases"/>
    <property type="match status" value="1"/>
</dbReference>
<dbReference type="PRINTS" id="PR00707">
    <property type="entry name" value="UBCTHYDRLASE"/>
</dbReference>
<evidence type="ECO:0000256" key="2">
    <source>
        <dbReference type="ARBA" id="ARBA00009326"/>
    </source>
</evidence>
<dbReference type="AlphaFoldDB" id="A0A139A445"/>
<keyword evidence="3 7" id="KW-0645">Protease</keyword>
<evidence type="ECO:0000256" key="3">
    <source>
        <dbReference type="ARBA" id="ARBA00022670"/>
    </source>
</evidence>
<dbReference type="GO" id="GO:0004843">
    <property type="term" value="F:cysteine-type deubiquitinase activity"/>
    <property type="evidence" value="ECO:0007669"/>
    <property type="project" value="UniProtKB-UniRule"/>
</dbReference>
<evidence type="ECO:0000256" key="8">
    <source>
        <dbReference type="RuleBase" id="RU361215"/>
    </source>
</evidence>
<proteinExistence type="inferred from homology"/>
<dbReference type="InterPro" id="IPR038765">
    <property type="entry name" value="Papain-like_cys_pep_sf"/>
</dbReference>
<feature type="active site" description="Nucleophile" evidence="7">
    <location>
        <position position="108"/>
    </location>
</feature>
<feature type="domain" description="UCH catalytic" evidence="9">
    <location>
        <begin position="17"/>
        <end position="242"/>
    </location>
</feature>
<evidence type="ECO:0000259" key="9">
    <source>
        <dbReference type="PROSITE" id="PS52048"/>
    </source>
</evidence>
<keyword evidence="5 7" id="KW-0378">Hydrolase</keyword>
<dbReference type="Gene3D" id="3.40.532.10">
    <property type="entry name" value="Peptidase C12, ubiquitin carboxyl-terminal hydrolase"/>
    <property type="match status" value="1"/>
</dbReference>
<evidence type="ECO:0000256" key="4">
    <source>
        <dbReference type="ARBA" id="ARBA00022786"/>
    </source>
</evidence>
<dbReference type="PANTHER" id="PTHR10589:SF17">
    <property type="entry name" value="UBIQUITIN CARBOXYL-TERMINAL HYDROLASE"/>
    <property type="match status" value="1"/>
</dbReference>
<dbReference type="PANTHER" id="PTHR10589">
    <property type="entry name" value="UBIQUITIN CARBOXYL-TERMINAL HYDROLASE"/>
    <property type="match status" value="1"/>
</dbReference>
<reference evidence="10 11" key="1">
    <citation type="journal article" date="2015" name="Genome Biol. Evol.">
        <title>Phylogenomic analyses indicate that early fungi evolved digesting cell walls of algal ancestors of land plants.</title>
        <authorList>
            <person name="Chang Y."/>
            <person name="Wang S."/>
            <person name="Sekimoto S."/>
            <person name="Aerts A.L."/>
            <person name="Choi C."/>
            <person name="Clum A."/>
            <person name="LaButti K.M."/>
            <person name="Lindquist E.A."/>
            <person name="Yee Ngan C."/>
            <person name="Ohm R.A."/>
            <person name="Salamov A.A."/>
            <person name="Grigoriev I.V."/>
            <person name="Spatafora J.W."/>
            <person name="Berbee M.L."/>
        </authorList>
    </citation>
    <scope>NUCLEOTIDE SEQUENCE [LARGE SCALE GENOMIC DNA]</scope>
    <source>
        <strain evidence="10 11">JEL478</strain>
    </source>
</reference>
<dbReference type="GO" id="GO:0005737">
    <property type="term" value="C:cytoplasm"/>
    <property type="evidence" value="ECO:0007669"/>
    <property type="project" value="TreeGrafter"/>
</dbReference>